<organism evidence="1 2">
    <name type="scientific">Ambispora gerdemannii</name>
    <dbReference type="NCBI Taxonomy" id="144530"/>
    <lineage>
        <taxon>Eukaryota</taxon>
        <taxon>Fungi</taxon>
        <taxon>Fungi incertae sedis</taxon>
        <taxon>Mucoromycota</taxon>
        <taxon>Glomeromycotina</taxon>
        <taxon>Glomeromycetes</taxon>
        <taxon>Archaeosporales</taxon>
        <taxon>Ambisporaceae</taxon>
        <taxon>Ambispora</taxon>
    </lineage>
</organism>
<sequence length="125" mass="14423">MRSMGWKKQSVVCLALTIDGQVKFDTMVCPNLPFDLKNRECEKGWTKRFSNSNFKICQSSIYAALPTVIKDRVYYTKSITKIVKYSDIIQIIIDHILNKTWALYMLTPGVLWQCSGFSFGRKLKA</sequence>
<keyword evidence="2" id="KW-1185">Reference proteome</keyword>
<gene>
    <name evidence="1" type="ORF">AGERDE_LOCUS3544</name>
</gene>
<dbReference type="EMBL" id="CAJVPL010000355">
    <property type="protein sequence ID" value="CAG8487081.1"/>
    <property type="molecule type" value="Genomic_DNA"/>
</dbReference>
<comment type="caution">
    <text evidence="1">The sequence shown here is derived from an EMBL/GenBank/DDBJ whole genome shotgun (WGS) entry which is preliminary data.</text>
</comment>
<accession>A0A9N8WJY8</accession>
<protein>
    <submittedName>
        <fullName evidence="1">8077_t:CDS:1</fullName>
    </submittedName>
</protein>
<name>A0A9N8WJY8_9GLOM</name>
<proteinExistence type="predicted"/>
<dbReference type="OrthoDB" id="411145at2759"/>
<reference evidence="1" key="1">
    <citation type="submission" date="2021-06" db="EMBL/GenBank/DDBJ databases">
        <authorList>
            <person name="Kallberg Y."/>
            <person name="Tangrot J."/>
            <person name="Rosling A."/>
        </authorList>
    </citation>
    <scope>NUCLEOTIDE SEQUENCE</scope>
    <source>
        <strain evidence="1">MT106</strain>
    </source>
</reference>
<evidence type="ECO:0000313" key="2">
    <source>
        <dbReference type="Proteomes" id="UP000789831"/>
    </source>
</evidence>
<dbReference type="Proteomes" id="UP000789831">
    <property type="component" value="Unassembled WGS sequence"/>
</dbReference>
<evidence type="ECO:0000313" key="1">
    <source>
        <dbReference type="EMBL" id="CAG8487081.1"/>
    </source>
</evidence>
<dbReference type="AlphaFoldDB" id="A0A9N8WJY8"/>